<dbReference type="EMBL" id="BIXY01000098">
    <property type="protein sequence ID" value="GCF11195.1"/>
    <property type="molecule type" value="Genomic_DNA"/>
</dbReference>
<protein>
    <recommendedName>
        <fullName evidence="3">Transposase IS4-like domain-containing protein</fullName>
    </recommendedName>
</protein>
<evidence type="ECO:0008006" key="3">
    <source>
        <dbReference type="Google" id="ProtNLM"/>
    </source>
</evidence>
<comment type="caution">
    <text evidence="1">The sequence shown here is derived from an EMBL/GenBank/DDBJ whole genome shotgun (WGS) entry which is preliminary data.</text>
</comment>
<dbReference type="AlphaFoldDB" id="A0A5A5TIZ1"/>
<evidence type="ECO:0000313" key="2">
    <source>
        <dbReference type="Proteomes" id="UP000322530"/>
    </source>
</evidence>
<proteinExistence type="predicted"/>
<dbReference type="Proteomes" id="UP000322530">
    <property type="component" value="Unassembled WGS sequence"/>
</dbReference>
<reference evidence="1 2" key="1">
    <citation type="submission" date="2019-01" db="EMBL/GenBank/DDBJ databases">
        <title>Draft genome sequence of Dictyobacter sp. Uno17.</title>
        <authorList>
            <person name="Wang C.M."/>
            <person name="Zheng Y."/>
            <person name="Sakai Y."/>
            <person name="Abe K."/>
            <person name="Yokota A."/>
            <person name="Yabe S."/>
        </authorList>
    </citation>
    <scope>NUCLEOTIDE SEQUENCE [LARGE SCALE GENOMIC DNA]</scope>
    <source>
        <strain evidence="1 2">Uno17</strain>
    </source>
</reference>
<name>A0A5A5TIZ1_9CHLR</name>
<accession>A0A5A5TIZ1</accession>
<keyword evidence="2" id="KW-1185">Reference proteome</keyword>
<sequence>MYGFTNLPRRKANAKRLLELNQKHWFIENRLHYRRDVTLGEDACQVRVNGAPQVLAALNGEILALMDYLGVSNVAS</sequence>
<dbReference type="RefSeq" id="WP_235932681.1">
    <property type="nucleotide sequence ID" value="NZ_BIXY01000098.1"/>
</dbReference>
<gene>
    <name evidence="1" type="ORF">KDI_47590</name>
</gene>
<evidence type="ECO:0000313" key="1">
    <source>
        <dbReference type="EMBL" id="GCF11195.1"/>
    </source>
</evidence>
<organism evidence="1 2">
    <name type="scientific">Dictyobacter arantiisoli</name>
    <dbReference type="NCBI Taxonomy" id="2014874"/>
    <lineage>
        <taxon>Bacteria</taxon>
        <taxon>Bacillati</taxon>
        <taxon>Chloroflexota</taxon>
        <taxon>Ktedonobacteria</taxon>
        <taxon>Ktedonobacterales</taxon>
        <taxon>Dictyobacteraceae</taxon>
        <taxon>Dictyobacter</taxon>
    </lineage>
</organism>